<organism evidence="3 4">
    <name type="scientific">Steroidobacter agaridevorans</name>
    <dbReference type="NCBI Taxonomy" id="2695856"/>
    <lineage>
        <taxon>Bacteria</taxon>
        <taxon>Pseudomonadati</taxon>
        <taxon>Pseudomonadota</taxon>
        <taxon>Gammaproteobacteria</taxon>
        <taxon>Steroidobacterales</taxon>
        <taxon>Steroidobacteraceae</taxon>
        <taxon>Steroidobacter</taxon>
    </lineage>
</organism>
<protein>
    <submittedName>
        <fullName evidence="3">Lipase</fullName>
    </submittedName>
</protein>
<sequence length="365" mass="40296">MNQPETSSKVWRILKWTLTGTLGLIVLLVAAALLIANSQDGSVKVLQTYLYSQWGREPNSFEPLSPPRDAVRSDGVRIRTNVKFGTEYPNSFLDIWYPTADDRVKRPTVIFMHGGGWFMGSKEMGDPLAAGSTESTSELSTLVAKEGFNFVNLDYALSPEYRYPVPMKQLNQALAYLQEHSEELGLDMTNVVIMGGSAGAQMTAQYGLLISNPAYAADVGIEPAIDASAVKALVIFAAPLKFSGFGWRMNAMLWAYLGTKDLEDSQQAKQVNILAHVNSQYPATYITDGNQPDTFPEHAKAMARLLRENDVEHVFNYYEPSEALLDHGYTGRLDTKQGRENLEKAIAFMKQRTGLASSLTTSASE</sequence>
<accession>A0A829YHU8</accession>
<evidence type="ECO:0000259" key="2">
    <source>
        <dbReference type="Pfam" id="PF20434"/>
    </source>
</evidence>
<name>A0A829YHU8_9GAMM</name>
<keyword evidence="4" id="KW-1185">Reference proteome</keyword>
<dbReference type="SUPFAM" id="SSF53474">
    <property type="entry name" value="alpha/beta-Hydrolases"/>
    <property type="match status" value="1"/>
</dbReference>
<gene>
    <name evidence="3" type="ORF">GCM10011487_44010</name>
</gene>
<dbReference type="InterPro" id="IPR029058">
    <property type="entry name" value="AB_hydrolase_fold"/>
</dbReference>
<comment type="caution">
    <text evidence="3">The sequence shown here is derived from an EMBL/GenBank/DDBJ whole genome shotgun (WGS) entry which is preliminary data.</text>
</comment>
<dbReference type="RefSeq" id="WP_161814051.1">
    <property type="nucleotide sequence ID" value="NZ_BLJN01000004.1"/>
</dbReference>
<proteinExistence type="predicted"/>
<dbReference type="GO" id="GO:0016787">
    <property type="term" value="F:hydrolase activity"/>
    <property type="evidence" value="ECO:0007669"/>
    <property type="project" value="UniProtKB-KW"/>
</dbReference>
<dbReference type="AlphaFoldDB" id="A0A829YHU8"/>
<dbReference type="PANTHER" id="PTHR48081">
    <property type="entry name" value="AB HYDROLASE SUPERFAMILY PROTEIN C4A8.06C"/>
    <property type="match status" value="1"/>
</dbReference>
<dbReference type="Proteomes" id="UP000445000">
    <property type="component" value="Unassembled WGS sequence"/>
</dbReference>
<keyword evidence="1" id="KW-0378">Hydrolase</keyword>
<dbReference type="Gene3D" id="3.40.50.1820">
    <property type="entry name" value="alpha/beta hydrolase"/>
    <property type="match status" value="1"/>
</dbReference>
<reference evidence="4" key="1">
    <citation type="submission" date="2020-01" db="EMBL/GenBank/DDBJ databases">
        <title>'Steroidobacter agaridevorans' sp. nov., agar-degrading bacteria isolated from rhizosphere soils.</title>
        <authorList>
            <person name="Ikenaga M."/>
            <person name="Kataoka M."/>
            <person name="Murouchi A."/>
            <person name="Katsuragi S."/>
            <person name="Sakai M."/>
        </authorList>
    </citation>
    <scope>NUCLEOTIDE SEQUENCE [LARGE SCALE GENOMIC DNA]</scope>
    <source>
        <strain evidence="4">YU21-B</strain>
    </source>
</reference>
<dbReference type="InterPro" id="IPR049492">
    <property type="entry name" value="BD-FAE-like_dom"/>
</dbReference>
<dbReference type="InterPro" id="IPR050300">
    <property type="entry name" value="GDXG_lipolytic_enzyme"/>
</dbReference>
<evidence type="ECO:0000313" key="3">
    <source>
        <dbReference type="EMBL" id="GFE82401.1"/>
    </source>
</evidence>
<dbReference type="EMBL" id="BLJN01000004">
    <property type="protein sequence ID" value="GFE82401.1"/>
    <property type="molecule type" value="Genomic_DNA"/>
</dbReference>
<evidence type="ECO:0000313" key="4">
    <source>
        <dbReference type="Proteomes" id="UP000445000"/>
    </source>
</evidence>
<dbReference type="Pfam" id="PF20434">
    <property type="entry name" value="BD-FAE"/>
    <property type="match status" value="1"/>
</dbReference>
<feature type="domain" description="BD-FAE-like" evidence="2">
    <location>
        <begin position="93"/>
        <end position="296"/>
    </location>
</feature>
<evidence type="ECO:0000256" key="1">
    <source>
        <dbReference type="ARBA" id="ARBA00022801"/>
    </source>
</evidence>